<dbReference type="Proteomes" id="UP001231649">
    <property type="component" value="Chromosome 15"/>
</dbReference>
<sequence>MASIAPSDSESNVSGFYRYSNKDVKLFYISMIKNMESINQDILEVEKNVKNLIQVAGPLEGQLAALIQSLPKPNLNLPMETDD</sequence>
<evidence type="ECO:0000313" key="1">
    <source>
        <dbReference type="EMBL" id="KAJ8725894.1"/>
    </source>
</evidence>
<name>A0ACC2QV16_9NEOP</name>
<dbReference type="EMBL" id="CM056791">
    <property type="protein sequence ID" value="KAJ8725894.1"/>
    <property type="molecule type" value="Genomic_DNA"/>
</dbReference>
<evidence type="ECO:0000313" key="2">
    <source>
        <dbReference type="Proteomes" id="UP001231649"/>
    </source>
</evidence>
<organism evidence="1 2">
    <name type="scientific">Mythimna loreyi</name>
    <dbReference type="NCBI Taxonomy" id="667449"/>
    <lineage>
        <taxon>Eukaryota</taxon>
        <taxon>Metazoa</taxon>
        <taxon>Ecdysozoa</taxon>
        <taxon>Arthropoda</taxon>
        <taxon>Hexapoda</taxon>
        <taxon>Insecta</taxon>
        <taxon>Pterygota</taxon>
        <taxon>Neoptera</taxon>
        <taxon>Endopterygota</taxon>
        <taxon>Lepidoptera</taxon>
        <taxon>Glossata</taxon>
        <taxon>Ditrysia</taxon>
        <taxon>Noctuoidea</taxon>
        <taxon>Noctuidae</taxon>
        <taxon>Noctuinae</taxon>
        <taxon>Hadenini</taxon>
        <taxon>Mythimna</taxon>
    </lineage>
</organism>
<proteinExistence type="predicted"/>
<gene>
    <name evidence="1" type="ORF">PYW08_004077</name>
</gene>
<accession>A0ACC2QV16</accession>
<protein>
    <submittedName>
        <fullName evidence="1">Uncharacterized protein</fullName>
    </submittedName>
</protein>
<reference evidence="1" key="1">
    <citation type="submission" date="2023-03" db="EMBL/GenBank/DDBJ databases">
        <title>Chromosome-level genomes of two armyworms, Mythimna separata and Mythimna loreyi, provide insights into the biosynthesis and reception of sex pheromones.</title>
        <authorList>
            <person name="Zhao H."/>
        </authorList>
    </citation>
    <scope>NUCLEOTIDE SEQUENCE</scope>
    <source>
        <strain evidence="1">BeijingLab</strain>
    </source>
</reference>
<comment type="caution">
    <text evidence="1">The sequence shown here is derived from an EMBL/GenBank/DDBJ whole genome shotgun (WGS) entry which is preliminary data.</text>
</comment>
<keyword evidence="2" id="KW-1185">Reference proteome</keyword>